<evidence type="ECO:0000313" key="3">
    <source>
        <dbReference type="EMBL" id="MDC2960326.1"/>
    </source>
</evidence>
<dbReference type="EMBL" id="JAQOSK010000021">
    <property type="protein sequence ID" value="MDC2960326.1"/>
    <property type="molecule type" value="Genomic_DNA"/>
</dbReference>
<reference evidence="3 4" key="1">
    <citation type="journal article" date="2015" name="Int. J. Syst. Evol. Microbiol.">
        <title>Streptomyces gilvifuscus sp. nov., an actinomycete that produces antibacterial compounds isolated from soil.</title>
        <authorList>
            <person name="Nguyen T.M."/>
            <person name="Kim J."/>
        </authorList>
    </citation>
    <scope>NUCLEOTIDE SEQUENCE [LARGE SCALE GENOMIC DNA]</scope>
    <source>
        <strain evidence="3 4">T113</strain>
    </source>
</reference>
<name>A0ABT5G6U1_9ACTN</name>
<dbReference type="Gene3D" id="3.30.565.10">
    <property type="entry name" value="Histidine kinase-like ATPase, C-terminal domain"/>
    <property type="match status" value="1"/>
</dbReference>
<proteinExistence type="predicted"/>
<keyword evidence="1" id="KW-0723">Serine/threonine-protein kinase</keyword>
<dbReference type="SUPFAM" id="SSF55874">
    <property type="entry name" value="ATPase domain of HSP90 chaperone/DNA topoisomerase II/histidine kinase"/>
    <property type="match status" value="1"/>
</dbReference>
<dbReference type="Proteomes" id="UP001221328">
    <property type="component" value="Unassembled WGS sequence"/>
</dbReference>
<protein>
    <submittedName>
        <fullName evidence="3">ATP-binding protein</fullName>
    </submittedName>
</protein>
<dbReference type="InterPro" id="IPR050267">
    <property type="entry name" value="Anti-sigma-factor_SerPK"/>
</dbReference>
<dbReference type="InterPro" id="IPR003594">
    <property type="entry name" value="HATPase_dom"/>
</dbReference>
<sequence length="138" mass="14591">MLNFSEESVDRADETLLEQPFTADCLALLRALVESTAAKEGLDDDRLGEFVLAVDEIACNAVEHAGGSGHLVLRRLGGALECLISDAGPGFTPELPENPPDLESTGGRGLWLARLLTDRLTITTGAAGAVVTLLMYLP</sequence>
<dbReference type="InterPro" id="IPR036890">
    <property type="entry name" value="HATPase_C_sf"/>
</dbReference>
<evidence type="ECO:0000256" key="1">
    <source>
        <dbReference type="ARBA" id="ARBA00022527"/>
    </source>
</evidence>
<comment type="caution">
    <text evidence="3">The sequence shown here is derived from an EMBL/GenBank/DDBJ whole genome shotgun (WGS) entry which is preliminary data.</text>
</comment>
<gene>
    <name evidence="3" type="ORF">PO587_38460</name>
</gene>
<keyword evidence="4" id="KW-1185">Reference proteome</keyword>
<evidence type="ECO:0000259" key="2">
    <source>
        <dbReference type="Pfam" id="PF13581"/>
    </source>
</evidence>
<dbReference type="Pfam" id="PF13581">
    <property type="entry name" value="HATPase_c_2"/>
    <property type="match status" value="1"/>
</dbReference>
<feature type="domain" description="Histidine kinase/HSP90-like ATPase" evidence="2">
    <location>
        <begin position="23"/>
        <end position="133"/>
    </location>
</feature>
<keyword evidence="3" id="KW-0067">ATP-binding</keyword>
<dbReference type="RefSeq" id="WP_272178476.1">
    <property type="nucleotide sequence ID" value="NZ_JAQOSK010000021.1"/>
</dbReference>
<keyword evidence="1" id="KW-0808">Transferase</keyword>
<accession>A0ABT5G6U1</accession>
<organism evidence="3 4">
    <name type="scientific">Streptomyces gilvifuscus</name>
    <dbReference type="NCBI Taxonomy" id="1550617"/>
    <lineage>
        <taxon>Bacteria</taxon>
        <taxon>Bacillati</taxon>
        <taxon>Actinomycetota</taxon>
        <taxon>Actinomycetes</taxon>
        <taxon>Kitasatosporales</taxon>
        <taxon>Streptomycetaceae</taxon>
        <taxon>Streptomyces</taxon>
    </lineage>
</organism>
<dbReference type="PANTHER" id="PTHR35526:SF3">
    <property type="entry name" value="ANTI-SIGMA-F FACTOR RSBW"/>
    <property type="match status" value="1"/>
</dbReference>
<keyword evidence="3" id="KW-0547">Nucleotide-binding</keyword>
<dbReference type="PANTHER" id="PTHR35526">
    <property type="entry name" value="ANTI-SIGMA-F FACTOR RSBW-RELATED"/>
    <property type="match status" value="1"/>
</dbReference>
<dbReference type="GO" id="GO:0005524">
    <property type="term" value="F:ATP binding"/>
    <property type="evidence" value="ECO:0007669"/>
    <property type="project" value="UniProtKB-KW"/>
</dbReference>
<dbReference type="CDD" id="cd16936">
    <property type="entry name" value="HATPase_RsbW-like"/>
    <property type="match status" value="1"/>
</dbReference>
<keyword evidence="1" id="KW-0418">Kinase</keyword>
<evidence type="ECO:0000313" key="4">
    <source>
        <dbReference type="Proteomes" id="UP001221328"/>
    </source>
</evidence>